<organism evidence="1 2">
    <name type="scientific">Bauhinia variegata</name>
    <name type="common">Purple orchid tree</name>
    <name type="synonym">Phanera variegata</name>
    <dbReference type="NCBI Taxonomy" id="167791"/>
    <lineage>
        <taxon>Eukaryota</taxon>
        <taxon>Viridiplantae</taxon>
        <taxon>Streptophyta</taxon>
        <taxon>Embryophyta</taxon>
        <taxon>Tracheophyta</taxon>
        <taxon>Spermatophyta</taxon>
        <taxon>Magnoliopsida</taxon>
        <taxon>eudicotyledons</taxon>
        <taxon>Gunneridae</taxon>
        <taxon>Pentapetalae</taxon>
        <taxon>rosids</taxon>
        <taxon>fabids</taxon>
        <taxon>Fabales</taxon>
        <taxon>Fabaceae</taxon>
        <taxon>Cercidoideae</taxon>
        <taxon>Cercideae</taxon>
        <taxon>Bauhiniinae</taxon>
        <taxon>Bauhinia</taxon>
    </lineage>
</organism>
<dbReference type="Proteomes" id="UP000828941">
    <property type="component" value="Chromosome 11"/>
</dbReference>
<protein>
    <submittedName>
        <fullName evidence="1">Uncharacterized protein</fullName>
    </submittedName>
</protein>
<evidence type="ECO:0000313" key="2">
    <source>
        <dbReference type="Proteomes" id="UP000828941"/>
    </source>
</evidence>
<comment type="caution">
    <text evidence="1">The sequence shown here is derived from an EMBL/GenBank/DDBJ whole genome shotgun (WGS) entry which is preliminary data.</text>
</comment>
<reference evidence="1 2" key="1">
    <citation type="journal article" date="2022" name="DNA Res.">
        <title>Chromosomal-level genome assembly of the orchid tree Bauhinia variegata (Leguminosae; Cercidoideae) supports the allotetraploid origin hypothesis of Bauhinia.</title>
        <authorList>
            <person name="Zhong Y."/>
            <person name="Chen Y."/>
            <person name="Zheng D."/>
            <person name="Pang J."/>
            <person name="Liu Y."/>
            <person name="Luo S."/>
            <person name="Meng S."/>
            <person name="Qian L."/>
            <person name="Wei D."/>
            <person name="Dai S."/>
            <person name="Zhou R."/>
        </authorList>
    </citation>
    <scope>NUCLEOTIDE SEQUENCE [LARGE SCALE GENOMIC DNA]</scope>
    <source>
        <strain evidence="1">BV-YZ2020</strain>
    </source>
</reference>
<name>A0ACB9LTE2_BAUVA</name>
<dbReference type="EMBL" id="CM039436">
    <property type="protein sequence ID" value="KAI4314459.1"/>
    <property type="molecule type" value="Genomic_DNA"/>
</dbReference>
<evidence type="ECO:0000313" key="1">
    <source>
        <dbReference type="EMBL" id="KAI4314459.1"/>
    </source>
</evidence>
<keyword evidence="2" id="KW-1185">Reference proteome</keyword>
<accession>A0ACB9LTE2</accession>
<gene>
    <name evidence="1" type="ORF">L6164_027367</name>
</gene>
<proteinExistence type="predicted"/>
<sequence>MAKRNFTVQTNRFETPRRSERILRRNSTSEPRRPRIPMSNNGAQQASAPHSVENVAKRNSTVQTNRYKTTRRSERILRQNSTSEPLPPTTPNNGVHQIPALRRSSRLSNQQGFVEQHEDHPKKSAKKSSSSGKCLSDSENLIPKLRKSTTVNADVAQSLRRSQRLLTKLNAVMGSDQKTKKVKSMVNSGFNSNVPVNGAGQVPVPNAEVEGGSFELAVELTPEPRKSTTRELMIELTPTPRKTAASKLTVELRLEGGETKSRNLDEGKLKIEDGERKEKKEDKGKVQVHRKRKRGEEGEQVTEGWTKEQLEALRKACLAAKPTPHFWKNVSKMVPGKSAQDCFDRVNNDYSTPPQPKPRSRTNKIKSQCIEEFLLSPSKLLIPTVKGTKRLNLGKAKNYLTRKYIEELQDRCKMDQDHDGDLFSVLEPDVKFSSNTLQPSSDLATPKQLKEKLGLLESCSGLSSSGHKKSLSRFSKSSSTDLASPPVLKPVKNKVLHEKYIDKLRCRRVESERAKKSIAKKSVNGENKVQKDAVKAARKALMSQARDAINKFQQSRAFIGGSDDDDNDDIRIGSADEDAEDENE</sequence>